<comment type="similarity">
    <text evidence="1 4 5">Belongs to the universal ribosomal protein uL13 family.</text>
</comment>
<sequence>MNNNTLSINKQAVNRKWYIVDVKDKTLGRISTKISSVLKGKFKTSYTPNIDNGDYVVVINASKIKLTGQKWQQKIYYRHSGYPGGLSQIKALDLKKKFPTKMVERSIFGMLPHTKLGRQIRKKLFVYSDEIYNQKSQKMIALEV</sequence>
<evidence type="ECO:0000256" key="2">
    <source>
        <dbReference type="ARBA" id="ARBA00022980"/>
    </source>
</evidence>
<reference evidence="7 8" key="1">
    <citation type="submission" date="2014-04" db="EMBL/GenBank/DDBJ databases">
        <title>Genome study of Napier grass stunt phytoplasma.</title>
        <authorList>
            <person name="Kawicha P."/>
            <person name="Dickinson M."/>
            <person name="Hodgetts J."/>
        </authorList>
    </citation>
    <scope>NUCLEOTIDE SEQUENCE [LARGE SCALE GENOMIC DNA]</scope>
    <source>
        <strain evidence="7 8">NGS-S10</strain>
    </source>
</reference>
<evidence type="ECO:0000256" key="3">
    <source>
        <dbReference type="ARBA" id="ARBA00023274"/>
    </source>
</evidence>
<accession>A0A328III9</accession>
<comment type="function">
    <text evidence="4 6">This protein is one of the early assembly proteins of the 50S ribosomal subunit, although it is not seen to bind rRNA by itself. It is important during the early stages of 50S assembly.</text>
</comment>
<evidence type="ECO:0000256" key="4">
    <source>
        <dbReference type="HAMAP-Rule" id="MF_01366"/>
    </source>
</evidence>
<keyword evidence="2 4" id="KW-0689">Ribosomal protein</keyword>
<keyword evidence="8" id="KW-1185">Reference proteome</keyword>
<dbReference type="PANTHER" id="PTHR11545:SF2">
    <property type="entry name" value="LARGE RIBOSOMAL SUBUNIT PROTEIN UL13M"/>
    <property type="match status" value="1"/>
</dbReference>
<comment type="subunit">
    <text evidence="4">Part of the 50S ribosomal subunit.</text>
</comment>
<dbReference type="Gene3D" id="3.90.1180.10">
    <property type="entry name" value="Ribosomal protein L13"/>
    <property type="match status" value="1"/>
</dbReference>
<dbReference type="PANTHER" id="PTHR11545">
    <property type="entry name" value="RIBOSOMAL PROTEIN L13"/>
    <property type="match status" value="1"/>
</dbReference>
<dbReference type="EMBL" id="JHUK01000003">
    <property type="protein sequence ID" value="RAM57811.1"/>
    <property type="molecule type" value="Genomic_DNA"/>
</dbReference>
<dbReference type="AlphaFoldDB" id="A0A328III9"/>
<dbReference type="CDD" id="cd00392">
    <property type="entry name" value="Ribosomal_L13"/>
    <property type="match status" value="1"/>
</dbReference>
<evidence type="ECO:0000313" key="7">
    <source>
        <dbReference type="EMBL" id="RAM57811.1"/>
    </source>
</evidence>
<proteinExistence type="inferred from homology"/>
<dbReference type="HAMAP" id="MF_01366">
    <property type="entry name" value="Ribosomal_uL13"/>
    <property type="match status" value="1"/>
</dbReference>
<dbReference type="InterPro" id="IPR005822">
    <property type="entry name" value="Ribosomal_uL13"/>
</dbReference>
<dbReference type="GO" id="GO:0006412">
    <property type="term" value="P:translation"/>
    <property type="evidence" value="ECO:0007669"/>
    <property type="project" value="UniProtKB-UniRule"/>
</dbReference>
<dbReference type="PIRSF" id="PIRSF002181">
    <property type="entry name" value="Ribosomal_L13"/>
    <property type="match status" value="1"/>
</dbReference>
<organism evidence="7 8">
    <name type="scientific">Candidatus Phytoplasma oryzae</name>
    <dbReference type="NCBI Taxonomy" id="203274"/>
    <lineage>
        <taxon>Bacteria</taxon>
        <taxon>Bacillati</taxon>
        <taxon>Mycoplasmatota</taxon>
        <taxon>Mollicutes</taxon>
        <taxon>Acholeplasmatales</taxon>
        <taxon>Acholeplasmataceae</taxon>
        <taxon>Candidatus Phytoplasma</taxon>
        <taxon>16SrXI (Rice yellow dwarf group)</taxon>
    </lineage>
</organism>
<gene>
    <name evidence="4 6" type="primary">rplM</name>
    <name evidence="7" type="ORF">DH96_01785</name>
</gene>
<comment type="caution">
    <text evidence="7">The sequence shown here is derived from an EMBL/GenBank/DDBJ whole genome shotgun (WGS) entry which is preliminary data.</text>
</comment>
<dbReference type="NCBIfam" id="TIGR01066">
    <property type="entry name" value="rplM_bact"/>
    <property type="match status" value="1"/>
</dbReference>
<dbReference type="GO" id="GO:0003729">
    <property type="term" value="F:mRNA binding"/>
    <property type="evidence" value="ECO:0007669"/>
    <property type="project" value="TreeGrafter"/>
</dbReference>
<dbReference type="Pfam" id="PF00572">
    <property type="entry name" value="Ribosomal_L13"/>
    <property type="match status" value="1"/>
</dbReference>
<dbReference type="InterPro" id="IPR023563">
    <property type="entry name" value="Ribosomal_uL13_CS"/>
</dbReference>
<dbReference type="SUPFAM" id="SSF52161">
    <property type="entry name" value="Ribosomal protein L13"/>
    <property type="match status" value="1"/>
</dbReference>
<dbReference type="InterPro" id="IPR036899">
    <property type="entry name" value="Ribosomal_uL13_sf"/>
</dbReference>
<dbReference type="GO" id="GO:0017148">
    <property type="term" value="P:negative regulation of translation"/>
    <property type="evidence" value="ECO:0007669"/>
    <property type="project" value="TreeGrafter"/>
</dbReference>
<dbReference type="GO" id="GO:1990904">
    <property type="term" value="C:ribonucleoprotein complex"/>
    <property type="evidence" value="ECO:0007669"/>
    <property type="project" value="UniProtKB-KW"/>
</dbReference>
<dbReference type="InterPro" id="IPR005823">
    <property type="entry name" value="Ribosomal_uL13_bac-type"/>
</dbReference>
<protein>
    <recommendedName>
        <fullName evidence="4">Large ribosomal subunit protein uL13</fullName>
    </recommendedName>
</protein>
<evidence type="ECO:0000313" key="8">
    <source>
        <dbReference type="Proteomes" id="UP000249343"/>
    </source>
</evidence>
<evidence type="ECO:0000256" key="5">
    <source>
        <dbReference type="RuleBase" id="RU003877"/>
    </source>
</evidence>
<dbReference type="Proteomes" id="UP000249343">
    <property type="component" value="Unassembled WGS sequence"/>
</dbReference>
<dbReference type="GO" id="GO:0005840">
    <property type="term" value="C:ribosome"/>
    <property type="evidence" value="ECO:0007669"/>
    <property type="project" value="UniProtKB-KW"/>
</dbReference>
<name>A0A328III9_9MOLU</name>
<dbReference type="PROSITE" id="PS00783">
    <property type="entry name" value="RIBOSOMAL_L13"/>
    <property type="match status" value="1"/>
</dbReference>
<keyword evidence="3 4" id="KW-0687">Ribonucleoprotein</keyword>
<dbReference type="GO" id="GO:0003735">
    <property type="term" value="F:structural constituent of ribosome"/>
    <property type="evidence" value="ECO:0007669"/>
    <property type="project" value="InterPro"/>
</dbReference>
<evidence type="ECO:0000256" key="1">
    <source>
        <dbReference type="ARBA" id="ARBA00006227"/>
    </source>
</evidence>
<evidence type="ECO:0000256" key="6">
    <source>
        <dbReference type="RuleBase" id="RU003878"/>
    </source>
</evidence>